<name>A0AAD8PFB1_BABGI</name>
<evidence type="ECO:0000259" key="1">
    <source>
        <dbReference type="Pfam" id="PF26188"/>
    </source>
</evidence>
<dbReference type="AlphaFoldDB" id="A0AAD8PFB1"/>
<gene>
    <name evidence="2" type="ORF">BgAZ_101080</name>
</gene>
<protein>
    <recommendedName>
        <fullName evidence="1">RNA-editing substrate-binding complex 6 protein domain-containing protein</fullName>
    </recommendedName>
</protein>
<dbReference type="Proteomes" id="UP001230268">
    <property type="component" value="Unassembled WGS sequence"/>
</dbReference>
<reference evidence="2" key="1">
    <citation type="submission" date="2023-08" db="EMBL/GenBank/DDBJ databases">
        <title>Draft sequence of the Babesia gibsoni genome.</title>
        <authorList>
            <person name="Yamagishi J.Y."/>
            <person name="Xuan X.X."/>
        </authorList>
    </citation>
    <scope>NUCLEOTIDE SEQUENCE</scope>
    <source>
        <strain evidence="2">Azabu</strain>
    </source>
</reference>
<accession>A0AAD8PFB1</accession>
<proteinExistence type="predicted"/>
<dbReference type="Pfam" id="PF26188">
    <property type="entry name" value="RESC6"/>
    <property type="match status" value="1"/>
</dbReference>
<dbReference type="InterPro" id="IPR058917">
    <property type="entry name" value="RESC6_dom"/>
</dbReference>
<evidence type="ECO:0000313" key="3">
    <source>
        <dbReference type="Proteomes" id="UP001230268"/>
    </source>
</evidence>
<feature type="domain" description="RNA-editing substrate-binding complex 6 protein" evidence="1">
    <location>
        <begin position="62"/>
        <end position="293"/>
    </location>
</feature>
<keyword evidence="3" id="KW-1185">Reference proteome</keyword>
<evidence type="ECO:0000313" key="2">
    <source>
        <dbReference type="EMBL" id="KAK1444202.1"/>
    </source>
</evidence>
<dbReference type="EMBL" id="JAVEPI010000001">
    <property type="protein sequence ID" value="KAK1444202.1"/>
    <property type="molecule type" value="Genomic_DNA"/>
</dbReference>
<organism evidence="2 3">
    <name type="scientific">Babesia gibsoni</name>
    <dbReference type="NCBI Taxonomy" id="33632"/>
    <lineage>
        <taxon>Eukaryota</taxon>
        <taxon>Sar</taxon>
        <taxon>Alveolata</taxon>
        <taxon>Apicomplexa</taxon>
        <taxon>Aconoidasida</taxon>
        <taxon>Piroplasmida</taxon>
        <taxon>Babesiidae</taxon>
        <taxon>Babesia</taxon>
    </lineage>
</organism>
<sequence>MQFARSTGVMKLPVPVYRNVRTGFLAVYCAGTRYINNGASRRHISVAKDFVLTPIHYQDPRELIKTVVKGGNYRLHNRNFWLRCASAVLYHMDCFSPGELLVIAKTFGKVRHHDPVLFKAIADLSLQQEPNWKLSSLPTLLHSFRSCSVFDRELFQKALYVISKNITRIPPADIALVLDSLTVTKEFIPDSSILDELVSPMFVNLTQFSLENIAMIVSALAHVNYKNDVLLRLVSHHVEGISDYSPSCYALLKAMVKLGYVDSNIVKIASGFVYENFQFMHVDRVPELLKLLLAIQTHSPIDSNVYKSIIRVVSREQTQENWKIMFGVNSELRRIKHSDTYLTEICNRIGEYIRSEFDTKQKIELLGSCMNYPLRLGDLYDAILSSFQTSKHDHGVYDALSDESVVSNEEHLNLMILFSKLQYLGGMMRCITSIKYNGRNITGAVAIKYFELISSHPYLKELLDNRKIVEGDRHSETNEKPAILPSDDTIDSWNYIKMKYHDAAPNEVALGICHSDTLEFLCLMAPQVIKGPTIVVEVIPAVLRRSAQLSSKASVVPQEVRDLHVVLCNQLCKDGSIDALSTASFVTLVRMLDKMACHSFNDILSHVNKSWIDRVNADVEDIDMRLLCNVSLPLLRACINNNAKDSISLAQRICAKAHHIDLDRVHLLLELLVEMGFKDEAHAGLLEPTVEKALTIDSDMLRVQSIDSIRIIIRMFN</sequence>
<comment type="caution">
    <text evidence="2">The sequence shown here is derived from an EMBL/GenBank/DDBJ whole genome shotgun (WGS) entry which is preliminary data.</text>
</comment>